<organism evidence="2 3">
    <name type="scientific">Chryseolinea soli</name>
    <dbReference type="NCBI Taxonomy" id="2321403"/>
    <lineage>
        <taxon>Bacteria</taxon>
        <taxon>Pseudomonadati</taxon>
        <taxon>Bacteroidota</taxon>
        <taxon>Cytophagia</taxon>
        <taxon>Cytophagales</taxon>
        <taxon>Fulvivirgaceae</taxon>
        <taxon>Chryseolinea</taxon>
    </lineage>
</organism>
<name>A0A385SNL7_9BACT</name>
<keyword evidence="1" id="KW-0812">Transmembrane</keyword>
<protein>
    <submittedName>
        <fullName evidence="2">Uncharacterized protein</fullName>
    </submittedName>
</protein>
<keyword evidence="1" id="KW-0472">Membrane</keyword>
<reference evidence="3" key="1">
    <citation type="submission" date="2018-09" db="EMBL/GenBank/DDBJ databases">
        <title>Chryseolinea sp. KIS68-18 isolated from soil.</title>
        <authorList>
            <person name="Weon H.-Y."/>
            <person name="Kwon S.-W."/>
            <person name="Lee S.A."/>
        </authorList>
    </citation>
    <scope>NUCLEOTIDE SEQUENCE [LARGE SCALE GENOMIC DNA]</scope>
    <source>
        <strain evidence="3">KIS68-18</strain>
    </source>
</reference>
<dbReference type="KEGG" id="chk:D4L85_18455"/>
<dbReference type="EMBL" id="CP032382">
    <property type="protein sequence ID" value="AYB32432.1"/>
    <property type="molecule type" value="Genomic_DNA"/>
</dbReference>
<evidence type="ECO:0000313" key="2">
    <source>
        <dbReference type="EMBL" id="AYB32432.1"/>
    </source>
</evidence>
<dbReference type="Proteomes" id="UP000266183">
    <property type="component" value="Chromosome"/>
</dbReference>
<accession>A0A385SNL7</accession>
<gene>
    <name evidence="2" type="ORF">D4L85_18455</name>
</gene>
<keyword evidence="1" id="KW-1133">Transmembrane helix</keyword>
<dbReference type="AlphaFoldDB" id="A0A385SNL7"/>
<feature type="transmembrane region" description="Helical" evidence="1">
    <location>
        <begin position="29"/>
        <end position="54"/>
    </location>
</feature>
<sequence length="188" mass="21714">MRIQVNVKRSLEAKRIVPVKLSLSQKFNAAVYVFLGTIFSFVTIGFPASFILKFSRQGDLSAALVLLLVFVAPGLYIIYGLVRDNKFIEARGGVDTSRNVQAMVSALKKRYQTNLVYEGGRMISYYKRSTFWRFSFRIIILFDLERVYINVSRFNQNDIKSFVHAPFSERLAQSILEDFQKELRQPGY</sequence>
<evidence type="ECO:0000313" key="3">
    <source>
        <dbReference type="Proteomes" id="UP000266183"/>
    </source>
</evidence>
<feature type="transmembrane region" description="Helical" evidence="1">
    <location>
        <begin position="60"/>
        <end position="82"/>
    </location>
</feature>
<keyword evidence="3" id="KW-1185">Reference proteome</keyword>
<evidence type="ECO:0000256" key="1">
    <source>
        <dbReference type="SAM" id="Phobius"/>
    </source>
</evidence>
<proteinExistence type="predicted"/>